<dbReference type="EMBL" id="CM045865">
    <property type="protein sequence ID" value="KAI7962394.1"/>
    <property type="molecule type" value="Genomic_DNA"/>
</dbReference>
<reference evidence="2" key="2">
    <citation type="journal article" date="2018" name="Mol. Plant Microbe Interact.">
        <title>Genome sequence resources for the wheat stripe rust pathogen (Puccinia striiformis f. sp. tritici) and the barley stripe rust pathogen (Puccinia striiformis f. sp. hordei).</title>
        <authorList>
            <person name="Xia C."/>
            <person name="Wang M."/>
            <person name="Yin C."/>
            <person name="Cornejo O.E."/>
            <person name="Hulbert S.H."/>
            <person name="Chen X."/>
        </authorList>
    </citation>
    <scope>NUCLEOTIDE SEQUENCE [LARGE SCALE GENOMIC DNA]</scope>
    <source>
        <strain evidence="2">93-210</strain>
    </source>
</reference>
<comment type="caution">
    <text evidence="1">The sequence shown here is derived from an EMBL/GenBank/DDBJ whole genome shotgun (WGS) entry which is preliminary data.</text>
</comment>
<evidence type="ECO:0000313" key="2">
    <source>
        <dbReference type="Proteomes" id="UP001060170"/>
    </source>
</evidence>
<gene>
    <name evidence="1" type="ORF">MJO28_000488</name>
</gene>
<reference evidence="2" key="1">
    <citation type="journal article" date="2018" name="BMC Genomics">
        <title>Genomic insights into host adaptation between the wheat stripe rust pathogen (Puccinia striiformis f. sp. tritici) and the barley stripe rust pathogen (Puccinia striiformis f. sp. hordei).</title>
        <authorList>
            <person name="Xia C."/>
            <person name="Wang M."/>
            <person name="Yin C."/>
            <person name="Cornejo O.E."/>
            <person name="Hulbert S.H."/>
            <person name="Chen X."/>
        </authorList>
    </citation>
    <scope>NUCLEOTIDE SEQUENCE [LARGE SCALE GENOMIC DNA]</scope>
    <source>
        <strain evidence="2">93-210</strain>
    </source>
</reference>
<dbReference type="Proteomes" id="UP001060170">
    <property type="component" value="Chromosome 1"/>
</dbReference>
<reference evidence="1 2" key="3">
    <citation type="journal article" date="2022" name="Microbiol. Spectr.">
        <title>Folding features and dynamics of 3D genome architecture in plant fungal pathogens.</title>
        <authorList>
            <person name="Xia C."/>
        </authorList>
    </citation>
    <scope>NUCLEOTIDE SEQUENCE [LARGE SCALE GENOMIC DNA]</scope>
    <source>
        <strain evidence="1 2">93-210</strain>
    </source>
</reference>
<name>A0ACC0EZ98_9BASI</name>
<protein>
    <submittedName>
        <fullName evidence="1">Uncharacterized protein</fullName>
    </submittedName>
</protein>
<evidence type="ECO:0000313" key="1">
    <source>
        <dbReference type="EMBL" id="KAI7962394.1"/>
    </source>
</evidence>
<sequence length="70" mass="8553">MQFTGIITRLYKKSIDQERTENQLRTLFRFQEFRENQSSRFQIRKEIPILRRVVPLKVIVRDHADKSFLS</sequence>
<keyword evidence="2" id="KW-1185">Reference proteome</keyword>
<proteinExistence type="predicted"/>
<accession>A0ACC0EZ98</accession>
<organism evidence="1 2">
    <name type="scientific">Puccinia striiformis f. sp. tritici</name>
    <dbReference type="NCBI Taxonomy" id="168172"/>
    <lineage>
        <taxon>Eukaryota</taxon>
        <taxon>Fungi</taxon>
        <taxon>Dikarya</taxon>
        <taxon>Basidiomycota</taxon>
        <taxon>Pucciniomycotina</taxon>
        <taxon>Pucciniomycetes</taxon>
        <taxon>Pucciniales</taxon>
        <taxon>Pucciniaceae</taxon>
        <taxon>Puccinia</taxon>
    </lineage>
</organism>